<comment type="caution">
    <text evidence="2">The sequence shown here is derived from an EMBL/GenBank/DDBJ whole genome shotgun (WGS) entry which is preliminary data.</text>
</comment>
<evidence type="ECO:0000313" key="2">
    <source>
        <dbReference type="EMBL" id="KIP51780.1"/>
    </source>
</evidence>
<dbReference type="Proteomes" id="UP000032120">
    <property type="component" value="Unassembled WGS sequence"/>
</dbReference>
<dbReference type="OrthoDB" id="4991066at2"/>
<dbReference type="EMBL" id="JXSQ01000023">
    <property type="protein sequence ID" value="KIP51780.1"/>
    <property type="molecule type" value="Genomic_DNA"/>
</dbReference>
<evidence type="ECO:0000313" key="3">
    <source>
        <dbReference type="Proteomes" id="UP000032120"/>
    </source>
</evidence>
<reference evidence="2 3" key="1">
    <citation type="submission" date="2015-01" db="EMBL/GenBank/DDBJ databases">
        <title>Draft genome sequence of Leucobacter komagatae strain VKM ST2845.</title>
        <authorList>
            <person name="Karlyshev A.V."/>
            <person name="Kudryashova E.B."/>
        </authorList>
    </citation>
    <scope>NUCLEOTIDE SEQUENCE [LARGE SCALE GENOMIC DNA]</scope>
    <source>
        <strain evidence="2 3">VKM ST2845</strain>
    </source>
</reference>
<organism evidence="2 3">
    <name type="scientific">Leucobacter komagatae</name>
    <dbReference type="NCBI Taxonomy" id="55969"/>
    <lineage>
        <taxon>Bacteria</taxon>
        <taxon>Bacillati</taxon>
        <taxon>Actinomycetota</taxon>
        <taxon>Actinomycetes</taxon>
        <taxon>Micrococcales</taxon>
        <taxon>Microbacteriaceae</taxon>
        <taxon>Leucobacter</taxon>
    </lineage>
</organism>
<proteinExistence type="predicted"/>
<dbReference type="AlphaFoldDB" id="A0A0D0H3L3"/>
<feature type="transmembrane region" description="Helical" evidence="1">
    <location>
        <begin position="7"/>
        <end position="27"/>
    </location>
</feature>
<evidence type="ECO:0008006" key="4">
    <source>
        <dbReference type="Google" id="ProtNLM"/>
    </source>
</evidence>
<keyword evidence="3" id="KW-1185">Reference proteome</keyword>
<feature type="transmembrane region" description="Helical" evidence="1">
    <location>
        <begin position="39"/>
        <end position="57"/>
    </location>
</feature>
<keyword evidence="1" id="KW-0472">Membrane</keyword>
<dbReference type="InterPro" id="IPR021517">
    <property type="entry name" value="DUF3180"/>
</dbReference>
<dbReference type="Pfam" id="PF11377">
    <property type="entry name" value="DUF3180"/>
    <property type="match status" value="1"/>
</dbReference>
<name>A0A0D0H3L3_9MICO</name>
<protein>
    <recommendedName>
        <fullName evidence="4">DUF3180 domain-containing protein</fullName>
    </recommendedName>
</protein>
<keyword evidence="1" id="KW-1133">Transmembrane helix</keyword>
<keyword evidence="1" id="KW-0812">Transmembrane</keyword>
<gene>
    <name evidence="2" type="ORF">SD72_13430</name>
</gene>
<sequence length="161" mass="16680">MRGVNALHLLGSAAVGASLALFLQAWLSSRGRPSLIPPYSMSVMLIALAVLLIVLGVRLRKNIAKGVGAVNPFQAVRLLATARAGQIVGSTFAGFGSGLLLSLLTRSVPAPVETWLPMLATAITAIVLLACALFTEHLCKVPPGENDDNGDEGPGLVTLET</sequence>
<feature type="transmembrane region" description="Helical" evidence="1">
    <location>
        <begin position="115"/>
        <end position="134"/>
    </location>
</feature>
<accession>A0A0D0H3L3</accession>
<feature type="transmembrane region" description="Helical" evidence="1">
    <location>
        <begin position="78"/>
        <end position="103"/>
    </location>
</feature>
<evidence type="ECO:0000256" key="1">
    <source>
        <dbReference type="SAM" id="Phobius"/>
    </source>
</evidence>